<evidence type="ECO:0000256" key="1">
    <source>
        <dbReference type="ARBA" id="ARBA00022603"/>
    </source>
</evidence>
<dbReference type="EMBL" id="SJPX01000004">
    <property type="protein sequence ID" value="TWU49433.1"/>
    <property type="molecule type" value="Genomic_DNA"/>
</dbReference>
<keyword evidence="1" id="KW-0808">Transferase</keyword>
<keyword evidence="5" id="KW-1185">Reference proteome</keyword>
<accession>A0A5C6EI64</accession>
<reference evidence="4 5" key="1">
    <citation type="submission" date="2019-02" db="EMBL/GenBank/DDBJ databases">
        <title>Deep-cultivation of Planctomycetes and their phenomic and genomic characterization uncovers novel biology.</title>
        <authorList>
            <person name="Wiegand S."/>
            <person name="Jogler M."/>
            <person name="Boedeker C."/>
            <person name="Pinto D."/>
            <person name="Vollmers J."/>
            <person name="Rivas-Marin E."/>
            <person name="Kohn T."/>
            <person name="Peeters S.H."/>
            <person name="Heuer A."/>
            <person name="Rast P."/>
            <person name="Oberbeckmann S."/>
            <person name="Bunk B."/>
            <person name="Jeske O."/>
            <person name="Meyerdierks A."/>
            <person name="Storesund J.E."/>
            <person name="Kallscheuer N."/>
            <person name="Luecker S."/>
            <person name="Lage O.M."/>
            <person name="Pohl T."/>
            <person name="Merkel B.J."/>
            <person name="Hornburger P."/>
            <person name="Mueller R.-W."/>
            <person name="Bruemmer F."/>
            <person name="Labrenz M."/>
            <person name="Spormann A.M."/>
            <person name="Op Den Camp H."/>
            <person name="Overmann J."/>
            <person name="Amann R."/>
            <person name="Jetten M.S.M."/>
            <person name="Mascher T."/>
            <person name="Medema M.H."/>
            <person name="Devos D.P."/>
            <person name="Kaster A.-K."/>
            <person name="Ovreas L."/>
            <person name="Rohde M."/>
            <person name="Galperin M.Y."/>
            <person name="Jogler C."/>
        </authorList>
    </citation>
    <scope>NUCLEOTIDE SEQUENCE [LARGE SCALE GENOMIC DNA]</scope>
    <source>
        <strain evidence="4 5">Poly59</strain>
    </source>
</reference>
<dbReference type="Gene3D" id="3.40.50.150">
    <property type="entry name" value="Vaccinia Virus protein VP39"/>
    <property type="match status" value="1"/>
</dbReference>
<comment type="caution">
    <text evidence="4">The sequence shown here is derived from an EMBL/GenBank/DDBJ whole genome shotgun (WGS) entry which is preliminary data.</text>
</comment>
<sequence length="882" mass="99863">MKRKNTMQQYMLNFESAELPTKEVNKVQEDVSLPPPPQGEREQPRILHYPGKLHFDWPEASNQHDRDTITVDRVGTVNGQVPHRFVILRGDTVRVNLTKDKQKDGEVVGISHARNEVSIRFPGARAGTDGIWFSLGYIYPSKQPIEEPPKGVPLSGVIERLNSKHGETLTEADRVPAQATPYLFADHKQTVEKLRDGSITVAEIQDGFTRLLESKDAFVADLVGRLKAPQLKALASRLGDWNAKSQRKEENAASIHRMLLHDFHLADSFSYVMGQDPEQVLRDAVFGQTKADIEAYFAKRNDAKEETEKAVSNPETLSEFHTFLRHLGEAELSDSQLRTFSELNASISRKRRAEKRQEQSVSQFESEELSDIAFTVKEGYHDKKECSLWIVQLPGRVERATFTELKNKAKMLGGWYSSFKKADAGFQFLDKERAERFTALLGSDVDRTDVLEQRKERRELTAAERLHELAKSTFDKAEETIEASENSLQNTVRRADMQAGIRGRAHADQALARSLHSIAEALSTGEAKFLDGIRFKVQIEELDSILYLAKYARIREVKKLENEGSYNHHKRQETESDKPYGEADVRFAKYPFPTLYKQHLLEAASIAKGVSGAKLAAARMEKRLRNHTEDYVTFEAEYEISQLTDFLSRLPARMTSDHMRDDLERFNRVRRANIFDVHELRAALYEYLPHKASVRGDSPIAIAERELIGKKLPGFFPTPKSTISDMLDHADIEAHHSVLEPNAGKGDIVEAIAERVPGVAIKAIEFNRTLSDVLGAKGIEVEFSDFLEHKASYDRIVMNPPFENGADIEHVQHAYSLLEPGGRMVAIMSEGPFFRSDKKAEAFRAWLDDNAGTSEQLPEDTFKGVDSFRHTGVRTRLVVIDR</sequence>
<name>A0A5C6EI64_9BACT</name>
<evidence type="ECO:0000313" key="4">
    <source>
        <dbReference type="EMBL" id="TWU49433.1"/>
    </source>
</evidence>
<dbReference type="GO" id="GO:0003676">
    <property type="term" value="F:nucleic acid binding"/>
    <property type="evidence" value="ECO:0007669"/>
    <property type="project" value="InterPro"/>
</dbReference>
<feature type="domain" description="Methyltransferase small" evidence="3">
    <location>
        <begin position="742"/>
        <end position="828"/>
    </location>
</feature>
<dbReference type="Pfam" id="PF05175">
    <property type="entry name" value="MTS"/>
    <property type="match status" value="1"/>
</dbReference>
<dbReference type="GO" id="GO:0008757">
    <property type="term" value="F:S-adenosylmethionine-dependent methyltransferase activity"/>
    <property type="evidence" value="ECO:0007669"/>
    <property type="project" value="UniProtKB-ARBA"/>
</dbReference>
<dbReference type="GO" id="GO:0032259">
    <property type="term" value="P:methylation"/>
    <property type="evidence" value="ECO:0007669"/>
    <property type="project" value="UniProtKB-KW"/>
</dbReference>
<dbReference type="GO" id="GO:0008170">
    <property type="term" value="F:N-methyltransferase activity"/>
    <property type="evidence" value="ECO:0007669"/>
    <property type="project" value="UniProtKB-ARBA"/>
</dbReference>
<dbReference type="AlphaFoldDB" id="A0A5C6EI64"/>
<protein>
    <recommendedName>
        <fullName evidence="3">Methyltransferase small domain-containing protein</fullName>
    </recommendedName>
</protein>
<gene>
    <name evidence="4" type="ORF">Poly59_40480</name>
</gene>
<dbReference type="InterPro" id="IPR007848">
    <property type="entry name" value="Small_mtfrase_dom"/>
</dbReference>
<dbReference type="InterPro" id="IPR029063">
    <property type="entry name" value="SAM-dependent_MTases_sf"/>
</dbReference>
<organism evidence="4 5">
    <name type="scientific">Rubripirellula reticaptiva</name>
    <dbReference type="NCBI Taxonomy" id="2528013"/>
    <lineage>
        <taxon>Bacteria</taxon>
        <taxon>Pseudomonadati</taxon>
        <taxon>Planctomycetota</taxon>
        <taxon>Planctomycetia</taxon>
        <taxon>Pirellulales</taxon>
        <taxon>Pirellulaceae</taxon>
        <taxon>Rubripirellula</taxon>
    </lineage>
</organism>
<dbReference type="SUPFAM" id="SSF53335">
    <property type="entry name" value="S-adenosyl-L-methionine-dependent methyltransferases"/>
    <property type="match status" value="1"/>
</dbReference>
<dbReference type="InterPro" id="IPR002052">
    <property type="entry name" value="DNA_methylase_N6_adenine_CS"/>
</dbReference>
<dbReference type="CDD" id="cd02440">
    <property type="entry name" value="AdoMet_MTases"/>
    <property type="match status" value="1"/>
</dbReference>
<dbReference type="PRINTS" id="PR00507">
    <property type="entry name" value="N12N6MTFRASE"/>
</dbReference>
<evidence type="ECO:0000256" key="2">
    <source>
        <dbReference type="ARBA" id="ARBA00022691"/>
    </source>
</evidence>
<dbReference type="Proteomes" id="UP000317977">
    <property type="component" value="Unassembled WGS sequence"/>
</dbReference>
<keyword evidence="1" id="KW-0489">Methyltransferase</keyword>
<evidence type="ECO:0000313" key="5">
    <source>
        <dbReference type="Proteomes" id="UP000317977"/>
    </source>
</evidence>
<dbReference type="PROSITE" id="PS00092">
    <property type="entry name" value="N6_MTASE"/>
    <property type="match status" value="1"/>
</dbReference>
<keyword evidence="2" id="KW-0949">S-adenosyl-L-methionine</keyword>
<evidence type="ECO:0000259" key="3">
    <source>
        <dbReference type="Pfam" id="PF05175"/>
    </source>
</evidence>
<proteinExistence type="predicted"/>